<dbReference type="Proteomes" id="UP000238274">
    <property type="component" value="Unassembled WGS sequence"/>
</dbReference>
<reference evidence="3" key="3">
    <citation type="journal article" date="2018" name="Mol. Plant Microbe Interact.">
        <title>Genome sequence resources for the wheat stripe rust pathogen (Puccinia striiformis f. sp. tritici) and the barley stripe rust pathogen (Puccinia striiformis f. sp. hordei).</title>
        <authorList>
            <person name="Xia C."/>
            <person name="Wang M."/>
            <person name="Yin C."/>
            <person name="Cornejo O.E."/>
            <person name="Hulbert S.H."/>
            <person name="Chen X."/>
        </authorList>
    </citation>
    <scope>NUCLEOTIDE SEQUENCE [LARGE SCALE GENOMIC DNA]</scope>
    <source>
        <strain evidence="3">93TX-2</strain>
    </source>
</reference>
<feature type="region of interest" description="Disordered" evidence="1">
    <location>
        <begin position="41"/>
        <end position="60"/>
    </location>
</feature>
<accession>A0A2S4VIA4</accession>
<comment type="caution">
    <text evidence="2">The sequence shown here is derived from an EMBL/GenBank/DDBJ whole genome shotgun (WGS) entry which is preliminary data.</text>
</comment>
<organism evidence="2 3">
    <name type="scientific">Puccinia striiformis</name>
    <dbReference type="NCBI Taxonomy" id="27350"/>
    <lineage>
        <taxon>Eukaryota</taxon>
        <taxon>Fungi</taxon>
        <taxon>Dikarya</taxon>
        <taxon>Basidiomycota</taxon>
        <taxon>Pucciniomycotina</taxon>
        <taxon>Pucciniomycetes</taxon>
        <taxon>Pucciniales</taxon>
        <taxon>Pucciniaceae</taxon>
        <taxon>Puccinia</taxon>
    </lineage>
</organism>
<dbReference type="VEuPathDB" id="FungiDB:PSHT_09177"/>
<evidence type="ECO:0000313" key="2">
    <source>
        <dbReference type="EMBL" id="POW09283.1"/>
    </source>
</evidence>
<evidence type="ECO:0000256" key="1">
    <source>
        <dbReference type="SAM" id="MobiDB-lite"/>
    </source>
</evidence>
<dbReference type="EMBL" id="PKSM01000129">
    <property type="protein sequence ID" value="POW09283.1"/>
    <property type="molecule type" value="Genomic_DNA"/>
</dbReference>
<dbReference type="AlphaFoldDB" id="A0A2S4VIA4"/>
<gene>
    <name evidence="2" type="ORF">PSHT_09177</name>
</gene>
<reference evidence="2 3" key="1">
    <citation type="submission" date="2017-12" db="EMBL/GenBank/DDBJ databases">
        <title>Gene loss provides genomic basis for host adaptation in cereal stripe rust fungi.</title>
        <authorList>
            <person name="Xia C."/>
        </authorList>
    </citation>
    <scope>NUCLEOTIDE SEQUENCE [LARGE SCALE GENOMIC DNA]</scope>
    <source>
        <strain evidence="2 3">93TX-2</strain>
    </source>
</reference>
<proteinExistence type="predicted"/>
<keyword evidence="3" id="KW-1185">Reference proteome</keyword>
<sequence length="107" mass="12216">MCIDLSDRMIRFDPTVDKRSVSLQLFSSALPQSPACKSERDVVKPTTSIPLKPAPSRSRLSVIRPRSHPSNLLNHCLVVTISNRVRRKEKLLFVLVNSSFHKLYQFL</sequence>
<name>A0A2S4VIA4_9BASI</name>
<protein>
    <submittedName>
        <fullName evidence="2">Uncharacterized protein</fullName>
    </submittedName>
</protein>
<reference evidence="3" key="2">
    <citation type="journal article" date="2018" name="BMC Genomics">
        <title>Genomic insights into host adaptation between the wheat stripe rust pathogen (Puccinia striiformis f. sp. tritici) and the barley stripe rust pathogen (Puccinia striiformis f. sp. hordei).</title>
        <authorList>
            <person name="Xia C."/>
            <person name="Wang M."/>
            <person name="Yin C."/>
            <person name="Cornejo O.E."/>
            <person name="Hulbert S.H."/>
            <person name="Chen X."/>
        </authorList>
    </citation>
    <scope>NUCLEOTIDE SEQUENCE [LARGE SCALE GENOMIC DNA]</scope>
    <source>
        <strain evidence="3">93TX-2</strain>
    </source>
</reference>
<evidence type="ECO:0000313" key="3">
    <source>
        <dbReference type="Proteomes" id="UP000238274"/>
    </source>
</evidence>